<comment type="cofactor">
    <cofactor evidence="2 11">
        <name>a divalent metal cation</name>
        <dbReference type="ChEBI" id="CHEBI:60240"/>
    </cofactor>
</comment>
<evidence type="ECO:0000256" key="1">
    <source>
        <dbReference type="ARBA" id="ARBA00000200"/>
    </source>
</evidence>
<feature type="site" description="Transition state stabilizer" evidence="11">
    <location>
        <position position="277"/>
    </location>
</feature>
<dbReference type="GO" id="GO:0019288">
    <property type="term" value="P:isopentenyl diphosphate biosynthetic process, methylerythritol 4-phosphate pathway"/>
    <property type="evidence" value="ECO:0007669"/>
    <property type="project" value="UniProtKB-UniRule"/>
</dbReference>
<dbReference type="Gene3D" id="3.30.1330.50">
    <property type="entry name" value="2-C-methyl-D-erythritol 2,4-cyclodiphosphate synthase"/>
    <property type="match status" value="1"/>
</dbReference>
<dbReference type="InterPro" id="IPR029044">
    <property type="entry name" value="Nucleotide-diphossugar_trans"/>
</dbReference>
<organism evidence="13 14">
    <name type="scientific">Rhizorhapis suberifaciens</name>
    <name type="common">corky root of lettuce</name>
    <dbReference type="NCBI Taxonomy" id="13656"/>
    <lineage>
        <taxon>Bacteria</taxon>
        <taxon>Pseudomonadati</taxon>
        <taxon>Pseudomonadota</taxon>
        <taxon>Alphaproteobacteria</taxon>
        <taxon>Sphingomonadales</taxon>
        <taxon>Sphingomonadaceae</taxon>
        <taxon>Rhizorhapis</taxon>
    </lineage>
</organism>
<comment type="similarity">
    <text evidence="11">In the N-terminal section; belongs to the IspD/TarI cytidylyltransferase family. IspD subfamily.</text>
</comment>
<feature type="binding site" evidence="11">
    <location>
        <position position="382"/>
    </location>
    <ligand>
        <name>4-CDP-2-C-methyl-D-erythritol 2-phosphate</name>
        <dbReference type="ChEBI" id="CHEBI:57919"/>
    </ligand>
</feature>
<dbReference type="CDD" id="cd02516">
    <property type="entry name" value="CDP-ME_synthetase"/>
    <property type="match status" value="1"/>
</dbReference>
<keyword evidence="10 11" id="KW-0511">Multifunctional enzyme</keyword>
<dbReference type="PANTHER" id="PTHR43181">
    <property type="entry name" value="2-C-METHYL-D-ERYTHRITOL 2,4-CYCLODIPHOSPHATE SYNTHASE, CHLOROPLASTIC"/>
    <property type="match status" value="1"/>
</dbReference>
<evidence type="ECO:0000313" key="14">
    <source>
        <dbReference type="Proteomes" id="UP000575068"/>
    </source>
</evidence>
<evidence type="ECO:0000256" key="4">
    <source>
        <dbReference type="ARBA" id="ARBA00008480"/>
    </source>
</evidence>
<comment type="similarity">
    <text evidence="4">Belongs to the IspF family.</text>
</comment>
<dbReference type="Pfam" id="PF02542">
    <property type="entry name" value="YgbB"/>
    <property type="match status" value="1"/>
</dbReference>
<dbReference type="GO" id="GO:0050518">
    <property type="term" value="F:2-C-methyl-D-erythritol 4-phosphate cytidylyltransferase activity"/>
    <property type="evidence" value="ECO:0007669"/>
    <property type="project" value="UniProtKB-UniRule"/>
</dbReference>
<feature type="binding site" evidence="11">
    <location>
        <begin position="299"/>
        <end position="301"/>
    </location>
    <ligand>
        <name>4-CDP-2-C-methyl-D-erythritol 2-phosphate</name>
        <dbReference type="ChEBI" id="CHEBI:57919"/>
    </ligand>
</feature>
<dbReference type="NCBIfam" id="TIGR00453">
    <property type="entry name" value="ispD"/>
    <property type="match status" value="1"/>
</dbReference>
<feature type="region of interest" description="2-C-methyl-D-erythritol 4-phosphate cytidylyltransferase" evidence="11">
    <location>
        <begin position="1"/>
        <end position="244"/>
    </location>
</feature>
<dbReference type="NCBIfam" id="TIGR00151">
    <property type="entry name" value="ispF"/>
    <property type="match status" value="1"/>
</dbReference>
<feature type="binding site" evidence="11">
    <location>
        <position position="385"/>
    </location>
    <ligand>
        <name>4-CDP-2-C-methyl-D-erythritol 2-phosphate</name>
        <dbReference type="ChEBI" id="CHEBI:57919"/>
    </ligand>
</feature>
<dbReference type="Proteomes" id="UP000575068">
    <property type="component" value="Unassembled WGS sequence"/>
</dbReference>
<dbReference type="SUPFAM" id="SSF53448">
    <property type="entry name" value="Nucleotide-diphospho-sugar transferases"/>
    <property type="match status" value="1"/>
</dbReference>
<evidence type="ECO:0000256" key="9">
    <source>
        <dbReference type="ARBA" id="ARBA00023239"/>
    </source>
</evidence>
<dbReference type="EMBL" id="JACHOV010000010">
    <property type="protein sequence ID" value="MBB4642292.1"/>
    <property type="molecule type" value="Genomic_DNA"/>
</dbReference>
<feature type="binding site" evidence="11">
    <location>
        <begin position="277"/>
        <end position="278"/>
    </location>
    <ligand>
        <name>4-CDP-2-C-methyl-D-erythritol 2-phosphate</name>
        <dbReference type="ChEBI" id="CHEBI:57919"/>
    </ligand>
</feature>
<comment type="pathway">
    <text evidence="11">Isoprenoid biosynthesis; isopentenyl diphosphate biosynthesis via DXP pathway; isopentenyl diphosphate from 1-deoxy-D-xylulose 5-phosphate: step 2/6.</text>
</comment>
<comment type="pathway">
    <text evidence="3 11">Isoprenoid biosynthesis; isopentenyl diphosphate biosynthesis via DXP pathway; isopentenyl diphosphate from 1-deoxy-D-xylulose 5-phosphate: step 4/6.</text>
</comment>
<keyword evidence="7 11" id="KW-0479">Metal-binding</keyword>
<dbReference type="InterPro" id="IPR003526">
    <property type="entry name" value="MECDP_synthase"/>
</dbReference>
<dbReference type="SUPFAM" id="SSF69765">
    <property type="entry name" value="IpsF-like"/>
    <property type="match status" value="1"/>
</dbReference>
<comment type="caution">
    <text evidence="11">Lacks conserved residue(s) required for the propagation of feature annotation.</text>
</comment>
<dbReference type="CDD" id="cd00554">
    <property type="entry name" value="MECDP_synthase"/>
    <property type="match status" value="1"/>
</dbReference>
<dbReference type="GO" id="GO:0008685">
    <property type="term" value="F:2-C-methyl-D-erythritol 2,4-cyclodiphosphate synthase activity"/>
    <property type="evidence" value="ECO:0007669"/>
    <property type="project" value="UniProtKB-UniRule"/>
</dbReference>
<dbReference type="UniPathway" id="UPA00056">
    <property type="reaction ID" value="UER00093"/>
</dbReference>
<dbReference type="HAMAP" id="MF_00107">
    <property type="entry name" value="IspF"/>
    <property type="match status" value="1"/>
</dbReference>
<proteinExistence type="inferred from homology"/>
<dbReference type="EC" id="2.7.7.60" evidence="11"/>
<feature type="binding site" evidence="11">
    <location>
        <position position="285"/>
    </location>
    <ligand>
        <name>a divalent metal cation</name>
        <dbReference type="ChEBI" id="CHEBI:60240"/>
    </ligand>
</feature>
<sequence>MTLAGKGGLRYGRAMMHRNRNVALIVAAGRGERAGGAVPKQFRRVAGKTLIAHAVDAFAAHETIHDIILVIGKTQEQEVQAALGSRALPDCVTGGATRQQSVYAGLEHIEKHGGAGRIFIHDAARPFLPAQVIDRLMNGLDEAPGAIPVLPVVDTLARDVGVLGDIVERSGLIRVQTPQAFDFHAILMAHRSWRGDADASDDAQIARAAGLAVALVEGDSMLEKLTHPADFALAEERLAGQFSIRTGMGYDVHRLVAEEELWLCGVRVAHDRGLSGHSDADVALHALTDALFGAMADGDIGSHFPPSEAQWRGAASSRFLAYARDRVAVRGGRIEHVDLTIICEAPKIGPHRDAMRSRIADILEIDLGRVSVKATTTERLGFAGRGEGIAAQAIATLSLPGVF</sequence>
<comment type="catalytic activity">
    <reaction evidence="1 11">
        <text>4-CDP-2-C-methyl-D-erythritol 2-phosphate = 2-C-methyl-D-erythritol 2,4-cyclic diphosphate + CMP</text>
        <dbReference type="Rhea" id="RHEA:23864"/>
        <dbReference type="ChEBI" id="CHEBI:57919"/>
        <dbReference type="ChEBI" id="CHEBI:58483"/>
        <dbReference type="ChEBI" id="CHEBI:60377"/>
        <dbReference type="EC" id="4.6.1.12"/>
    </reaction>
</comment>
<keyword evidence="8 11" id="KW-0414">Isoprene biosynthesis</keyword>
<feature type="site" description="Transition state stabilizer" evidence="11">
    <location>
        <position position="40"/>
    </location>
</feature>
<dbReference type="InterPro" id="IPR034683">
    <property type="entry name" value="IspD/TarI"/>
</dbReference>
<dbReference type="AlphaFoldDB" id="A0A840HVH4"/>
<keyword evidence="6 11" id="KW-0548">Nucleotidyltransferase</keyword>
<evidence type="ECO:0000256" key="10">
    <source>
        <dbReference type="ARBA" id="ARBA00023268"/>
    </source>
</evidence>
<feature type="site" description="Transition state stabilizer" evidence="11">
    <location>
        <position position="376"/>
    </location>
</feature>
<dbReference type="GO" id="GO:0046872">
    <property type="term" value="F:metal ion binding"/>
    <property type="evidence" value="ECO:0007669"/>
    <property type="project" value="UniProtKB-KW"/>
</dbReference>
<dbReference type="EC" id="4.6.1.12" evidence="11"/>
<name>A0A840HVH4_9SPHN</name>
<keyword evidence="5 11" id="KW-0808">Transferase</keyword>
<comment type="similarity">
    <text evidence="11">In the C-terminal section; belongs to the IspF family.</text>
</comment>
<feature type="region of interest" description="2-C-methyl-D-erythritol 2,4-cyclodiphosphate synthase" evidence="11">
    <location>
        <begin position="245"/>
        <end position="403"/>
    </location>
</feature>
<dbReference type="HAMAP" id="MF_00108">
    <property type="entry name" value="IspD"/>
    <property type="match status" value="1"/>
</dbReference>
<feature type="binding site" evidence="11">
    <location>
        <begin position="251"/>
        <end position="253"/>
    </location>
    <ligand>
        <name>4-CDP-2-C-methyl-D-erythritol 2-phosphate</name>
        <dbReference type="ChEBI" id="CHEBI:57919"/>
    </ligand>
</feature>
<feature type="binding site" evidence="11">
    <location>
        <position position="253"/>
    </location>
    <ligand>
        <name>a divalent metal cation</name>
        <dbReference type="ChEBI" id="CHEBI:60240"/>
    </ligand>
</feature>
<gene>
    <name evidence="11" type="primary">ispDF</name>
    <name evidence="13" type="ORF">HNQ99_002617</name>
</gene>
<accession>A0A840HVH4</accession>
<feature type="binding site" evidence="11">
    <location>
        <begin position="375"/>
        <end position="378"/>
    </location>
    <ligand>
        <name>4-CDP-2-C-methyl-D-erythritol 2-phosphate</name>
        <dbReference type="ChEBI" id="CHEBI:57919"/>
    </ligand>
</feature>
<evidence type="ECO:0000256" key="7">
    <source>
        <dbReference type="ARBA" id="ARBA00022723"/>
    </source>
</evidence>
<evidence type="ECO:0000256" key="6">
    <source>
        <dbReference type="ARBA" id="ARBA00022695"/>
    </source>
</evidence>
<dbReference type="InterPro" id="IPR036571">
    <property type="entry name" value="MECDP_synthase_sf"/>
</dbReference>
<protein>
    <recommendedName>
        <fullName evidence="11">Bifunctional enzyme IspD/IspF</fullName>
    </recommendedName>
    <domain>
        <recommendedName>
            <fullName evidence="11">2-C-methyl-D-erythritol 4-phosphate cytidylyltransferase</fullName>
            <ecNumber evidence="11">2.7.7.60</ecNumber>
        </recommendedName>
        <alternativeName>
            <fullName evidence="11">4-diphosphocytidyl-2C-methyl-D-erythritol synthase</fullName>
        </alternativeName>
        <alternativeName>
            <fullName evidence="11">MEP cytidylyltransferase</fullName>
            <shortName evidence="11">MCT</shortName>
        </alternativeName>
    </domain>
    <domain>
        <recommendedName>
            <fullName evidence="11">2-C-methyl-D-erythritol 2,4-cyclodiphosphate synthase</fullName>
            <shortName evidence="11">MECDP-synthase</shortName>
            <shortName evidence="11">MECPP-synthase</shortName>
            <shortName evidence="11">MECPS</shortName>
            <ecNumber evidence="11">4.6.1.12</ecNumber>
        </recommendedName>
    </domain>
</protein>
<dbReference type="InterPro" id="IPR026596">
    <property type="entry name" value="IspD/F"/>
</dbReference>
<evidence type="ECO:0000256" key="3">
    <source>
        <dbReference type="ARBA" id="ARBA00004709"/>
    </source>
</evidence>
<comment type="function">
    <text evidence="11">Bifunctional enzyme that catalyzes the formation of 4-diphosphocytidyl-2-C-methyl-D-erythritol from CTP and 2-C-methyl-D-erythritol 4-phosphate (MEP) (IspD), and catalyzes the conversion of 4-diphosphocytidyl-2-C-methyl-D-erythritol 2-phosphate (CDP-ME2P) to 2-C-methyl-D-erythritol 2,4-cyclodiphosphate (ME-CPP) with a corresponding release of cytidine 5-monophosphate (CMP) (IspF).</text>
</comment>
<evidence type="ECO:0000256" key="5">
    <source>
        <dbReference type="ARBA" id="ARBA00022679"/>
    </source>
</evidence>
<dbReference type="FunFam" id="3.90.550.10:FF:000003">
    <property type="entry name" value="2-C-methyl-D-erythritol 4-phosphate cytidylyltransferase"/>
    <property type="match status" value="1"/>
</dbReference>
<evidence type="ECO:0000256" key="2">
    <source>
        <dbReference type="ARBA" id="ARBA00001968"/>
    </source>
</evidence>
<feature type="domain" description="2-C-methyl-D-erythritol 2,4-cyclodiphosphate synthase" evidence="12">
    <location>
        <begin position="244"/>
        <end position="397"/>
    </location>
</feature>
<dbReference type="Gene3D" id="3.90.550.10">
    <property type="entry name" value="Spore Coat Polysaccharide Biosynthesis Protein SpsA, Chain A"/>
    <property type="match status" value="1"/>
</dbReference>
<feature type="site" description="Positions MEP for the nucleophilic attack" evidence="11">
    <location>
        <position position="169"/>
    </location>
</feature>
<comment type="catalytic activity">
    <reaction evidence="11">
        <text>2-C-methyl-D-erythritol 4-phosphate + CTP + H(+) = 4-CDP-2-C-methyl-D-erythritol + diphosphate</text>
        <dbReference type="Rhea" id="RHEA:13429"/>
        <dbReference type="ChEBI" id="CHEBI:15378"/>
        <dbReference type="ChEBI" id="CHEBI:33019"/>
        <dbReference type="ChEBI" id="CHEBI:37563"/>
        <dbReference type="ChEBI" id="CHEBI:57823"/>
        <dbReference type="ChEBI" id="CHEBI:58262"/>
        <dbReference type="EC" id="2.7.7.60"/>
    </reaction>
</comment>
<dbReference type="GO" id="GO:0016114">
    <property type="term" value="P:terpenoid biosynthetic process"/>
    <property type="evidence" value="ECO:0007669"/>
    <property type="project" value="InterPro"/>
</dbReference>
<evidence type="ECO:0000256" key="11">
    <source>
        <dbReference type="HAMAP-Rule" id="MF_01520"/>
    </source>
</evidence>
<feature type="site" description="Positions MEP for the nucleophilic attack" evidence="11">
    <location>
        <position position="224"/>
    </location>
</feature>
<keyword evidence="9 11" id="KW-0456">Lyase</keyword>
<reference evidence="13 14" key="1">
    <citation type="submission" date="2020-08" db="EMBL/GenBank/DDBJ databases">
        <title>Genomic Encyclopedia of Type Strains, Phase IV (KMG-IV): sequencing the most valuable type-strain genomes for metagenomic binning, comparative biology and taxonomic classification.</title>
        <authorList>
            <person name="Goeker M."/>
        </authorList>
    </citation>
    <scope>NUCLEOTIDE SEQUENCE [LARGE SCALE GENOMIC DNA]</scope>
    <source>
        <strain evidence="13 14">DSM 7465</strain>
    </source>
</reference>
<comment type="caution">
    <text evidence="13">The sequence shown here is derived from an EMBL/GenBank/DDBJ whole genome shotgun (WGS) entry which is preliminary data.</text>
</comment>
<dbReference type="InterPro" id="IPR001228">
    <property type="entry name" value="IspD"/>
</dbReference>
<evidence type="ECO:0000313" key="13">
    <source>
        <dbReference type="EMBL" id="MBB4642292.1"/>
    </source>
</evidence>
<evidence type="ECO:0000259" key="12">
    <source>
        <dbReference type="Pfam" id="PF02542"/>
    </source>
</evidence>
<feature type="binding site" evidence="11">
    <location>
        <position position="251"/>
    </location>
    <ligand>
        <name>a divalent metal cation</name>
        <dbReference type="ChEBI" id="CHEBI:60240"/>
    </ligand>
</feature>
<feature type="site" description="Transition state stabilizer" evidence="11">
    <location>
        <position position="33"/>
    </location>
</feature>
<dbReference type="Pfam" id="PF01128">
    <property type="entry name" value="IspD"/>
    <property type="match status" value="1"/>
</dbReference>
<keyword evidence="14" id="KW-1185">Reference proteome</keyword>
<dbReference type="PROSITE" id="PS01350">
    <property type="entry name" value="ISPF"/>
    <property type="match status" value="1"/>
</dbReference>
<dbReference type="PANTHER" id="PTHR43181:SF1">
    <property type="entry name" value="2-C-METHYL-D-ERYTHRITOL 2,4-CYCLODIPHOSPHATE SYNTHASE, CHLOROPLASTIC"/>
    <property type="match status" value="1"/>
</dbReference>
<dbReference type="HAMAP" id="MF_01520">
    <property type="entry name" value="IspDF"/>
    <property type="match status" value="1"/>
</dbReference>
<dbReference type="InterPro" id="IPR020555">
    <property type="entry name" value="MECDP_synthase_CS"/>
</dbReference>
<evidence type="ECO:0000256" key="8">
    <source>
        <dbReference type="ARBA" id="ARBA00023229"/>
    </source>
</evidence>
<dbReference type="NCBIfam" id="NF006899">
    <property type="entry name" value="PRK09382.1"/>
    <property type="match status" value="1"/>
</dbReference>